<proteinExistence type="predicted"/>
<sequence>MAKKDTEIYCRCIALGMTPAQALSEAGYKTDKPDSVRRQHDNLQKRAPIQNRIKELKQYFDENPHLAKPIIEPDDTKPAVQKQLSAKEYLLQTLNDVGQEPKLRLQAAMALLPYEEAKIAPKGKKEDAKDVAKTATTTGKFATMDYQADFFGVMN</sequence>
<organism evidence="1 2">
    <name type="scientific">Moraxella cuniculi DSM 21768</name>
    <dbReference type="NCBI Taxonomy" id="1122245"/>
    <lineage>
        <taxon>Bacteria</taxon>
        <taxon>Pseudomonadati</taxon>
        <taxon>Pseudomonadota</taxon>
        <taxon>Gammaproteobacteria</taxon>
        <taxon>Moraxellales</taxon>
        <taxon>Moraxellaceae</taxon>
        <taxon>Moraxella</taxon>
    </lineage>
</organism>
<name>A0A1N7G6S9_9GAMM</name>
<evidence type="ECO:0000313" key="1">
    <source>
        <dbReference type="EMBL" id="SIS08289.1"/>
    </source>
</evidence>
<dbReference type="STRING" id="34061.B0189_08610"/>
<gene>
    <name evidence="1" type="ORF">SAMN02745664_12422</name>
</gene>
<reference evidence="2" key="1">
    <citation type="submission" date="2017-01" db="EMBL/GenBank/DDBJ databases">
        <authorList>
            <person name="Varghese N."/>
            <person name="Submissions S."/>
        </authorList>
    </citation>
    <scope>NUCLEOTIDE SEQUENCE [LARGE SCALE GENOMIC DNA]</scope>
    <source>
        <strain evidence="2">DSM 21768</strain>
    </source>
</reference>
<dbReference type="AlphaFoldDB" id="A0A1N7G6S9"/>
<dbReference type="Proteomes" id="UP000187495">
    <property type="component" value="Unassembled WGS sequence"/>
</dbReference>
<evidence type="ECO:0008006" key="3">
    <source>
        <dbReference type="Google" id="ProtNLM"/>
    </source>
</evidence>
<dbReference type="RefSeq" id="WP_076556160.1">
    <property type="nucleotide sequence ID" value="NZ_FTNU01000024.1"/>
</dbReference>
<protein>
    <recommendedName>
        <fullName evidence="3">Terminase small subunit</fullName>
    </recommendedName>
</protein>
<evidence type="ECO:0000313" key="2">
    <source>
        <dbReference type="Proteomes" id="UP000187495"/>
    </source>
</evidence>
<dbReference type="EMBL" id="FTNU01000024">
    <property type="protein sequence ID" value="SIS08289.1"/>
    <property type="molecule type" value="Genomic_DNA"/>
</dbReference>
<accession>A0A1N7G6S9</accession>
<keyword evidence="2" id="KW-1185">Reference proteome</keyword>